<keyword evidence="1" id="KW-1133">Transmembrane helix</keyword>
<protein>
    <submittedName>
        <fullName evidence="2">Uncharacterized protein</fullName>
    </submittedName>
</protein>
<evidence type="ECO:0000313" key="2">
    <source>
        <dbReference type="EMBL" id="KAJ4958899.1"/>
    </source>
</evidence>
<comment type="caution">
    <text evidence="2">The sequence shown here is derived from an EMBL/GenBank/DDBJ whole genome shotgun (WGS) entry which is preliminary data.</text>
</comment>
<organism evidence="2 3">
    <name type="scientific">Protea cynaroides</name>
    <dbReference type="NCBI Taxonomy" id="273540"/>
    <lineage>
        <taxon>Eukaryota</taxon>
        <taxon>Viridiplantae</taxon>
        <taxon>Streptophyta</taxon>
        <taxon>Embryophyta</taxon>
        <taxon>Tracheophyta</taxon>
        <taxon>Spermatophyta</taxon>
        <taxon>Magnoliopsida</taxon>
        <taxon>Proteales</taxon>
        <taxon>Proteaceae</taxon>
        <taxon>Protea</taxon>
    </lineage>
</organism>
<keyword evidence="1" id="KW-0812">Transmembrane</keyword>
<evidence type="ECO:0000313" key="3">
    <source>
        <dbReference type="Proteomes" id="UP001141806"/>
    </source>
</evidence>
<dbReference type="Proteomes" id="UP001141806">
    <property type="component" value="Unassembled WGS sequence"/>
</dbReference>
<feature type="transmembrane region" description="Helical" evidence="1">
    <location>
        <begin position="74"/>
        <end position="94"/>
    </location>
</feature>
<sequence>MVDEVGDGLFDVVGSGLAELIVLVEQLNVSRVFSYSECGEKEGGAAADGGGFDSNCVCDFIVLRRTQVKITRNGKFMISIIILTLLLYSLLLLTDHYIQYPVIMDFITRILLSGTEKPRSPEYTKLLTEIKEDARNIVTVQIIITIGFCFVFLFSITATIYVSAMAKTRKNLTFKNLFSMIRRTWIRPAITLFYVTLLGSGYALLVLASMGVLVVVSDGLLSLLILGILTALLMFLLDLYLAVNWGMGLVISVLEEACYGLKALGRAAEVINGGKLHFQGFIINLIFALICVTTLKVLGYKFITSLLVARRLVILLVLVNMLCLVKIFYFMVYTKFYYHCKQSHDQEVKVVQQGTCLSDHCESSSEIKEL</sequence>
<gene>
    <name evidence="2" type="ORF">NE237_026010</name>
</gene>
<dbReference type="AlphaFoldDB" id="A0A9Q0H842"/>
<keyword evidence="1" id="KW-0472">Membrane</keyword>
<evidence type="ECO:0000256" key="1">
    <source>
        <dbReference type="SAM" id="Phobius"/>
    </source>
</evidence>
<keyword evidence="3" id="KW-1185">Reference proteome</keyword>
<feature type="transmembrane region" description="Helical" evidence="1">
    <location>
        <begin position="185"/>
        <end position="214"/>
    </location>
</feature>
<dbReference type="PANTHER" id="PTHR33133">
    <property type="entry name" value="OS08G0107100 PROTEIN-RELATED"/>
    <property type="match status" value="1"/>
</dbReference>
<dbReference type="EMBL" id="JAMYWD010000010">
    <property type="protein sequence ID" value="KAJ4958899.1"/>
    <property type="molecule type" value="Genomic_DNA"/>
</dbReference>
<dbReference type="OrthoDB" id="777403at2759"/>
<dbReference type="PANTHER" id="PTHR33133:SF1">
    <property type="entry name" value="EXPRESSED PROTEIN-RELATED"/>
    <property type="match status" value="1"/>
</dbReference>
<accession>A0A9Q0H842</accession>
<feature type="transmembrane region" description="Helical" evidence="1">
    <location>
        <begin position="142"/>
        <end position="164"/>
    </location>
</feature>
<feature type="transmembrane region" description="Helical" evidence="1">
    <location>
        <begin position="220"/>
        <end position="243"/>
    </location>
</feature>
<feature type="transmembrane region" description="Helical" evidence="1">
    <location>
        <begin position="312"/>
        <end position="332"/>
    </location>
</feature>
<proteinExistence type="predicted"/>
<name>A0A9Q0H842_9MAGN</name>
<reference evidence="2" key="1">
    <citation type="journal article" date="2023" name="Plant J.">
        <title>The genome of the king protea, Protea cynaroides.</title>
        <authorList>
            <person name="Chang J."/>
            <person name="Duong T.A."/>
            <person name="Schoeman C."/>
            <person name="Ma X."/>
            <person name="Roodt D."/>
            <person name="Barker N."/>
            <person name="Li Z."/>
            <person name="Van de Peer Y."/>
            <person name="Mizrachi E."/>
        </authorList>
    </citation>
    <scope>NUCLEOTIDE SEQUENCE</scope>
    <source>
        <tissue evidence="2">Young leaves</tissue>
    </source>
</reference>
<feature type="transmembrane region" description="Helical" evidence="1">
    <location>
        <begin position="281"/>
        <end position="300"/>
    </location>
</feature>